<protein>
    <submittedName>
        <fullName evidence="1">Uncharacterized protein</fullName>
    </submittedName>
</protein>
<gene>
    <name evidence="1" type="ORF">Pan54_50140</name>
</gene>
<dbReference type="AlphaFoldDB" id="A0A5C5XPD7"/>
<name>A0A5C5XPD7_9PLAN</name>
<dbReference type="EMBL" id="SJPG01000001">
    <property type="protein sequence ID" value="TWT64253.1"/>
    <property type="molecule type" value="Genomic_DNA"/>
</dbReference>
<comment type="caution">
    <text evidence="1">The sequence shown here is derived from an EMBL/GenBank/DDBJ whole genome shotgun (WGS) entry which is preliminary data.</text>
</comment>
<keyword evidence="2" id="KW-1185">Reference proteome</keyword>
<organism evidence="1 2">
    <name type="scientific">Rubinisphaera italica</name>
    <dbReference type="NCBI Taxonomy" id="2527969"/>
    <lineage>
        <taxon>Bacteria</taxon>
        <taxon>Pseudomonadati</taxon>
        <taxon>Planctomycetota</taxon>
        <taxon>Planctomycetia</taxon>
        <taxon>Planctomycetales</taxon>
        <taxon>Planctomycetaceae</taxon>
        <taxon>Rubinisphaera</taxon>
    </lineage>
</organism>
<dbReference type="OrthoDB" id="9951851at2"/>
<dbReference type="Proteomes" id="UP000316095">
    <property type="component" value="Unassembled WGS sequence"/>
</dbReference>
<proteinExistence type="predicted"/>
<accession>A0A5C5XPD7</accession>
<evidence type="ECO:0000313" key="1">
    <source>
        <dbReference type="EMBL" id="TWT64253.1"/>
    </source>
</evidence>
<reference evidence="1 2" key="1">
    <citation type="submission" date="2019-02" db="EMBL/GenBank/DDBJ databases">
        <title>Deep-cultivation of Planctomycetes and their phenomic and genomic characterization uncovers novel biology.</title>
        <authorList>
            <person name="Wiegand S."/>
            <person name="Jogler M."/>
            <person name="Boedeker C."/>
            <person name="Pinto D."/>
            <person name="Vollmers J."/>
            <person name="Rivas-Marin E."/>
            <person name="Kohn T."/>
            <person name="Peeters S.H."/>
            <person name="Heuer A."/>
            <person name="Rast P."/>
            <person name="Oberbeckmann S."/>
            <person name="Bunk B."/>
            <person name="Jeske O."/>
            <person name="Meyerdierks A."/>
            <person name="Storesund J.E."/>
            <person name="Kallscheuer N."/>
            <person name="Luecker S."/>
            <person name="Lage O.M."/>
            <person name="Pohl T."/>
            <person name="Merkel B.J."/>
            <person name="Hornburger P."/>
            <person name="Mueller R.-W."/>
            <person name="Bruemmer F."/>
            <person name="Labrenz M."/>
            <person name="Spormann A.M."/>
            <person name="Op Den Camp H."/>
            <person name="Overmann J."/>
            <person name="Amann R."/>
            <person name="Jetten M.S.M."/>
            <person name="Mascher T."/>
            <person name="Medema M.H."/>
            <person name="Devos D.P."/>
            <person name="Kaster A.-K."/>
            <person name="Ovreas L."/>
            <person name="Rohde M."/>
            <person name="Galperin M.Y."/>
            <person name="Jogler C."/>
        </authorList>
    </citation>
    <scope>NUCLEOTIDE SEQUENCE [LARGE SCALE GENOMIC DNA]</scope>
    <source>
        <strain evidence="1 2">Pan54</strain>
    </source>
</reference>
<evidence type="ECO:0000313" key="2">
    <source>
        <dbReference type="Proteomes" id="UP000316095"/>
    </source>
</evidence>
<dbReference type="RefSeq" id="WP_146505979.1">
    <property type="nucleotide sequence ID" value="NZ_SJPG01000001.1"/>
</dbReference>
<sequence>MYGSACYRQLLEGHQSDYDYITGLDFPPAKPAGLNGYSVQMSCLPIDDVDTYCTPTGNKSVPVGYDVWLTTTGSFNETWSGGTSMGWNHDNLSYGPHMGQLLHDGFGRYLGTISHPTEAGSIDIKLVSQTACSPFFTGYVGVANGSIRISQTPIGNGGTLQFGSVFFDGTDKFCSGSLHADATSGLPDWFYKMPSSYTVKGGDIDETVAAGPLVLTSNTNPDCFCRNGDFGPLYNTIPEFTAAACDNINNTYYWVEGSCKTPDEELSTIILEPVGYASAGHIIRVGVGGSIGSFCSPRYFYYFSDYSTGISWWGSTVFTLSTDAFWGYDPTDIPAGLRPTTLTLAKV</sequence>